<dbReference type="PROSITE" id="PS00105">
    <property type="entry name" value="AA_TRANSFER_CLASS_1"/>
    <property type="match status" value="1"/>
</dbReference>
<dbReference type="InterPro" id="IPR015422">
    <property type="entry name" value="PyrdxlP-dep_Trfase_small"/>
</dbReference>
<comment type="pathway">
    <text evidence="3">Cofactor biosynthesis; adenosylcobalamin biosynthesis.</text>
</comment>
<evidence type="ECO:0000256" key="9">
    <source>
        <dbReference type="ARBA" id="ARBA00029996"/>
    </source>
</evidence>
<gene>
    <name evidence="12" type="ORF">DFR38_101340</name>
</gene>
<evidence type="ECO:0000256" key="3">
    <source>
        <dbReference type="ARBA" id="ARBA00004953"/>
    </source>
</evidence>
<dbReference type="Gene3D" id="3.90.1150.10">
    <property type="entry name" value="Aspartate Aminotransferase, domain 1"/>
    <property type="match status" value="1"/>
</dbReference>
<comment type="function">
    <text evidence="2">Decarboxylates L-threonine-O-3-phosphate to yield (R)-1-amino-2-propanol O-2-phosphate, the precursor for the linkage between the nucleotide loop and the corrin ring in cobalamin.</text>
</comment>
<comment type="cofactor">
    <cofactor evidence="1">
        <name>pyridoxal 5'-phosphate</name>
        <dbReference type="ChEBI" id="CHEBI:597326"/>
    </cofactor>
</comment>
<dbReference type="SUPFAM" id="SSF53383">
    <property type="entry name" value="PLP-dependent transferases"/>
    <property type="match status" value="1"/>
</dbReference>
<dbReference type="EC" id="4.1.1.81" evidence="4"/>
<sequence>MLEHGGGILRAAAQYGIAVPDWLDLSTGLNPQGWPVPAISPRSWQRLPEDNDGLEQAAADYYGSPLLLPVAGSQPAIQLLPTLRPPCRVGMLPLCYAEHPWHWEQHGHTLSRHAPEDIDTALDELDVLLLCHPNNPTGTTFAREQLQDWRARLASRGGWLVIDEAFMDATPEHSLLGDVGLPGLIVLRSIGKFFGLAGARVGFVFAWPALLQQLAEAIGPWSINGPAREVVKLALQDHAWQLAMRGQLAADSQRLQQLLQDYGLTPAGGSRLFQWLHGAHCPALFDFLASRGILVRQFADGPSLRFGLPPDEAGWQRLETALTQWERL</sequence>
<keyword evidence="6" id="KW-0169">Cobalamin biosynthesis</keyword>
<dbReference type="Gene3D" id="3.40.640.10">
    <property type="entry name" value="Type I PLP-dependent aspartate aminotransferase-like (Major domain)"/>
    <property type="match status" value="1"/>
</dbReference>
<comment type="caution">
    <text evidence="12">The sequence shown here is derived from an EMBL/GenBank/DDBJ whole genome shotgun (WGS) entry which is preliminary data.</text>
</comment>
<dbReference type="EMBL" id="QJKC01000001">
    <property type="protein sequence ID" value="PXX51278.1"/>
    <property type="molecule type" value="Genomic_DNA"/>
</dbReference>
<dbReference type="Proteomes" id="UP000248395">
    <property type="component" value="Unassembled WGS sequence"/>
</dbReference>
<dbReference type="Pfam" id="PF00155">
    <property type="entry name" value="Aminotran_1_2"/>
    <property type="match status" value="1"/>
</dbReference>
<dbReference type="PANTHER" id="PTHR42885">
    <property type="entry name" value="HISTIDINOL-PHOSPHATE AMINOTRANSFERASE-RELATED"/>
    <property type="match status" value="1"/>
</dbReference>
<evidence type="ECO:0000256" key="5">
    <source>
        <dbReference type="ARBA" id="ARBA00021531"/>
    </source>
</evidence>
<evidence type="ECO:0000313" key="12">
    <source>
        <dbReference type="EMBL" id="PXX51278.1"/>
    </source>
</evidence>
<keyword evidence="13" id="KW-1185">Reference proteome</keyword>
<evidence type="ECO:0000256" key="10">
    <source>
        <dbReference type="ARBA" id="ARBA00048531"/>
    </source>
</evidence>
<dbReference type="InterPro" id="IPR004838">
    <property type="entry name" value="NHTrfase_class1_PyrdxlP-BS"/>
</dbReference>
<dbReference type="GO" id="GO:0048472">
    <property type="term" value="F:threonine-phosphate decarboxylase activity"/>
    <property type="evidence" value="ECO:0007669"/>
    <property type="project" value="UniProtKB-EC"/>
</dbReference>
<dbReference type="InterPro" id="IPR015424">
    <property type="entry name" value="PyrdxlP-dep_Trfase"/>
</dbReference>
<evidence type="ECO:0000256" key="4">
    <source>
        <dbReference type="ARBA" id="ARBA00012285"/>
    </source>
</evidence>
<protein>
    <recommendedName>
        <fullName evidence="5">Putative 8-amino-7-oxononanoate synthase</fullName>
        <ecNumber evidence="4">4.1.1.81</ecNumber>
    </recommendedName>
    <alternativeName>
        <fullName evidence="9">L-threonine-O-3-phosphate decarboxylase</fullName>
    </alternativeName>
</protein>
<dbReference type="CDD" id="cd00609">
    <property type="entry name" value="AAT_like"/>
    <property type="match status" value="1"/>
</dbReference>
<evidence type="ECO:0000256" key="2">
    <source>
        <dbReference type="ARBA" id="ARBA00003444"/>
    </source>
</evidence>
<keyword evidence="7" id="KW-0663">Pyridoxal phosphate</keyword>
<dbReference type="UniPathway" id="UPA00148"/>
<accession>A0A318K9I7</accession>
<dbReference type="GO" id="GO:0030170">
    <property type="term" value="F:pyridoxal phosphate binding"/>
    <property type="evidence" value="ECO:0007669"/>
    <property type="project" value="InterPro"/>
</dbReference>
<dbReference type="NCBIfam" id="TIGR01140">
    <property type="entry name" value="L_thr_O3P_dcar"/>
    <property type="match status" value="1"/>
</dbReference>
<dbReference type="GO" id="GO:0009236">
    <property type="term" value="P:cobalamin biosynthetic process"/>
    <property type="evidence" value="ECO:0007669"/>
    <property type="project" value="UniProtKB-UniPathway"/>
</dbReference>
<evidence type="ECO:0000256" key="1">
    <source>
        <dbReference type="ARBA" id="ARBA00001933"/>
    </source>
</evidence>
<dbReference type="RefSeq" id="WP_059286160.1">
    <property type="nucleotide sequence ID" value="NZ_LNQU01000061.1"/>
</dbReference>
<keyword evidence="8" id="KW-0456">Lyase</keyword>
<name>A0A318K9I7_9NEIS</name>
<proteinExistence type="predicted"/>
<reference evidence="12 13" key="1">
    <citation type="submission" date="2018-05" db="EMBL/GenBank/DDBJ databases">
        <title>Genomic Encyclopedia of Type Strains, Phase IV (KMG-IV): sequencing the most valuable type-strain genomes for metagenomic binning, comparative biology and taxonomic classification.</title>
        <authorList>
            <person name="Goeker M."/>
        </authorList>
    </citation>
    <scope>NUCLEOTIDE SEQUENCE [LARGE SCALE GENOMIC DNA]</scope>
    <source>
        <strain evidence="12 13">DSM 25134</strain>
    </source>
</reference>
<dbReference type="AlphaFoldDB" id="A0A318K9I7"/>
<feature type="domain" description="Aminotransferase class I/classII large" evidence="11">
    <location>
        <begin position="53"/>
        <end position="297"/>
    </location>
</feature>
<evidence type="ECO:0000256" key="8">
    <source>
        <dbReference type="ARBA" id="ARBA00023239"/>
    </source>
</evidence>
<dbReference type="PANTHER" id="PTHR42885:SF1">
    <property type="entry name" value="THREONINE-PHOSPHATE DECARBOXYLASE"/>
    <property type="match status" value="1"/>
</dbReference>
<dbReference type="InterPro" id="IPR015421">
    <property type="entry name" value="PyrdxlP-dep_Trfase_major"/>
</dbReference>
<evidence type="ECO:0000259" key="11">
    <source>
        <dbReference type="Pfam" id="PF00155"/>
    </source>
</evidence>
<organism evidence="12 13">
    <name type="scientific">Aquitalea magnusonii</name>
    <dbReference type="NCBI Taxonomy" id="332411"/>
    <lineage>
        <taxon>Bacteria</taxon>
        <taxon>Pseudomonadati</taxon>
        <taxon>Pseudomonadota</taxon>
        <taxon>Betaproteobacteria</taxon>
        <taxon>Neisseriales</taxon>
        <taxon>Chromobacteriaceae</taxon>
        <taxon>Aquitalea</taxon>
    </lineage>
</organism>
<comment type="catalytic activity">
    <reaction evidence="10">
        <text>O-phospho-L-threonine + H(+) = (R)-1-aminopropan-2-yl phosphate + CO2</text>
        <dbReference type="Rhea" id="RHEA:11492"/>
        <dbReference type="ChEBI" id="CHEBI:15378"/>
        <dbReference type="ChEBI" id="CHEBI:16526"/>
        <dbReference type="ChEBI" id="CHEBI:58563"/>
        <dbReference type="ChEBI" id="CHEBI:58675"/>
        <dbReference type="EC" id="4.1.1.81"/>
    </reaction>
</comment>
<dbReference type="OrthoDB" id="9799304at2"/>
<evidence type="ECO:0000256" key="6">
    <source>
        <dbReference type="ARBA" id="ARBA00022573"/>
    </source>
</evidence>
<dbReference type="InterPro" id="IPR005860">
    <property type="entry name" value="CobD"/>
</dbReference>
<evidence type="ECO:0000256" key="7">
    <source>
        <dbReference type="ARBA" id="ARBA00022898"/>
    </source>
</evidence>
<dbReference type="InterPro" id="IPR004839">
    <property type="entry name" value="Aminotransferase_I/II_large"/>
</dbReference>
<evidence type="ECO:0000313" key="13">
    <source>
        <dbReference type="Proteomes" id="UP000248395"/>
    </source>
</evidence>